<dbReference type="PANTHER" id="PTHR43157:SF31">
    <property type="entry name" value="PHOSPHATIDYLINOSITOL-GLYCAN BIOSYNTHESIS CLASS F PROTEIN"/>
    <property type="match status" value="1"/>
</dbReference>
<protein>
    <submittedName>
        <fullName evidence="3">Uncharacterized protein</fullName>
    </submittedName>
</protein>
<dbReference type="Gene3D" id="3.40.50.720">
    <property type="entry name" value="NAD(P)-binding Rossmann-like Domain"/>
    <property type="match status" value="2"/>
</dbReference>
<comment type="caution">
    <text evidence="3">The sequence shown here is derived from an EMBL/GenBank/DDBJ whole genome shotgun (WGS) entry which is preliminary data.</text>
</comment>
<feature type="transmembrane region" description="Helical" evidence="2">
    <location>
        <begin position="28"/>
        <end position="44"/>
    </location>
</feature>
<dbReference type="Pfam" id="PF00106">
    <property type="entry name" value="adh_short"/>
    <property type="match status" value="2"/>
</dbReference>
<keyword evidence="2" id="KW-0812">Transmembrane</keyword>
<keyword evidence="1" id="KW-0560">Oxidoreductase</keyword>
<dbReference type="InterPro" id="IPR002347">
    <property type="entry name" value="SDR_fam"/>
</dbReference>
<dbReference type="SUPFAM" id="SSF51735">
    <property type="entry name" value="NAD(P)-binding Rossmann-fold domains"/>
    <property type="match status" value="1"/>
</dbReference>
<keyword evidence="4" id="KW-1185">Reference proteome</keyword>
<dbReference type="EMBL" id="JARBDR010000657">
    <property type="protein sequence ID" value="KAJ8308180.1"/>
    <property type="molecule type" value="Genomic_DNA"/>
</dbReference>
<proteinExistence type="predicted"/>
<dbReference type="PRINTS" id="PR00081">
    <property type="entry name" value="GDHRDH"/>
</dbReference>
<evidence type="ECO:0000256" key="1">
    <source>
        <dbReference type="ARBA" id="ARBA00023002"/>
    </source>
</evidence>
<organism evidence="3 4">
    <name type="scientific">Tegillarca granosa</name>
    <name type="common">Malaysian cockle</name>
    <name type="synonym">Anadara granosa</name>
    <dbReference type="NCBI Taxonomy" id="220873"/>
    <lineage>
        <taxon>Eukaryota</taxon>
        <taxon>Metazoa</taxon>
        <taxon>Spiralia</taxon>
        <taxon>Lophotrochozoa</taxon>
        <taxon>Mollusca</taxon>
        <taxon>Bivalvia</taxon>
        <taxon>Autobranchia</taxon>
        <taxon>Pteriomorphia</taxon>
        <taxon>Arcoida</taxon>
        <taxon>Arcoidea</taxon>
        <taxon>Arcidae</taxon>
        <taxon>Tegillarca</taxon>
    </lineage>
</organism>
<reference evidence="3 4" key="1">
    <citation type="submission" date="2022-12" db="EMBL/GenBank/DDBJ databases">
        <title>Chromosome-level genome of Tegillarca granosa.</title>
        <authorList>
            <person name="Kim J."/>
        </authorList>
    </citation>
    <scope>NUCLEOTIDE SEQUENCE [LARGE SCALE GENOMIC DNA]</scope>
    <source>
        <strain evidence="3">Teg-2019</strain>
        <tissue evidence="3">Adductor muscle</tissue>
    </source>
</reference>
<sequence length="314" mass="34683">MRRTNSAIAMASPAGMPNFPNPDAIFDSWWPIGIALVAGFLYAVRQYMRGAKCISTAKLDGKVAIVTGTTSGIGKFVAKDLAKRGCKVYMACRNTELGDKVGKEIKESTKNDHVYCLKCDLTSFDSIHQFVSAFKKSPVLLTHLLLDTLKSSSPSRIVNTAAPAYQLGSVNWEDVNYKTNFVTGTSFAQSKFALMAFSLELATRLQDSGVVVNCALPGVVNTHIYRHLPFRKSVFVSMSFSPFIWYFMKTVEDGAQTTLFCAVADMCGKLSGKLFKECAPHAFVDSVKELELREKLWKETLKWTGIKEFGVSSE</sequence>
<dbReference type="Proteomes" id="UP001217089">
    <property type="component" value="Unassembled WGS sequence"/>
</dbReference>
<gene>
    <name evidence="3" type="ORF">KUTeg_013054</name>
</gene>
<evidence type="ECO:0000313" key="4">
    <source>
        <dbReference type="Proteomes" id="UP001217089"/>
    </source>
</evidence>
<evidence type="ECO:0000256" key="2">
    <source>
        <dbReference type="SAM" id="Phobius"/>
    </source>
</evidence>
<dbReference type="PANTHER" id="PTHR43157">
    <property type="entry name" value="PHOSPHATIDYLINOSITOL-GLYCAN BIOSYNTHESIS CLASS F PROTEIN-RELATED"/>
    <property type="match status" value="1"/>
</dbReference>
<dbReference type="InterPro" id="IPR036291">
    <property type="entry name" value="NAD(P)-bd_dom_sf"/>
</dbReference>
<accession>A0ABQ9ESN7</accession>
<keyword evidence="2" id="KW-1133">Transmembrane helix</keyword>
<evidence type="ECO:0000313" key="3">
    <source>
        <dbReference type="EMBL" id="KAJ8308180.1"/>
    </source>
</evidence>
<keyword evidence="2" id="KW-0472">Membrane</keyword>
<name>A0ABQ9ESN7_TEGGR</name>